<accession>A0A7J6Y454</accession>
<organism evidence="2 3">
    <name type="scientific">Trypanosoma cruzi</name>
    <dbReference type="NCBI Taxonomy" id="5693"/>
    <lineage>
        <taxon>Eukaryota</taxon>
        <taxon>Discoba</taxon>
        <taxon>Euglenozoa</taxon>
        <taxon>Kinetoplastea</taxon>
        <taxon>Metakinetoplastina</taxon>
        <taxon>Trypanosomatida</taxon>
        <taxon>Trypanosomatidae</taxon>
        <taxon>Trypanosoma</taxon>
        <taxon>Schizotrypanum</taxon>
    </lineage>
</organism>
<protein>
    <submittedName>
        <fullName evidence="2">Uncharacterized protein</fullName>
    </submittedName>
</protein>
<evidence type="ECO:0000313" key="3">
    <source>
        <dbReference type="Proteomes" id="UP000583944"/>
    </source>
</evidence>
<dbReference type="EMBL" id="JABDHM010000040">
    <property type="protein sequence ID" value="KAF5221186.1"/>
    <property type="molecule type" value="Genomic_DNA"/>
</dbReference>
<comment type="caution">
    <text evidence="2">The sequence shown here is derived from an EMBL/GenBank/DDBJ whole genome shotgun (WGS) entry which is preliminary data.</text>
</comment>
<gene>
    <name evidence="2" type="ORF">ECC02_005754</name>
</gene>
<feature type="chain" id="PRO_5029884177" evidence="1">
    <location>
        <begin position="20"/>
        <end position="1218"/>
    </location>
</feature>
<dbReference type="AlphaFoldDB" id="A0A7J6Y454"/>
<name>A0A7J6Y454_TRYCR</name>
<sequence length="1218" mass="134070">MCRFSFLFFFLPFFLDTLSLKGLSLPASLLVSLSVCDREGRRARDAMSRLLEATMAISSVPSSLTEAYGQSGEETWRVVDVFCLGSQCAWFVVKNGSHLSSNNVTSRIDKHILFPEKGTSQDGTKEDFFLLLRELQRVASVVSVDGNDAARRRGDCLRCPGKREGIAAVSTLYVQGLHVVLFFVMECHCMAIASFVIDPPVEANDGGSSKGKAQLLAVRWCSGDMKENESSHYMFPRQLSVPMSAIVEEYKSDSFSLNSTSFLSSSSSLPGLQQGQRYPKRVSASLSRNTFPWFILRIVFARVMGWVEYVDFVWQEYLGRNVSSPWRTLQGFRKFTWGSLQLEKLSGVPGEVRALRWMPFSRDYEGRYPLLAVLYQKAPVSGDPFLDCLAVSMLSVLRRRQQQQIPMCVENDSWVGLRETLHGSLMEGPWCLEALTLAHPSFLLHAVLPGGGNMEGGHDALGVFLRPAYVMYPMSTFLRDEKVYASWEPLVATAARDNKKSEEMYFAVFTEDGEVTRCQVGGFIESAVACPVTSSEPRRVSSAAGGTERVVAVVLAMRSGGDVLLLEVWNTTNVAAAAAGGGGGVGVGRSILEQKNASGDAKMAVVNCRNIPSWDAGVPRSLRHLHRLIGLKWEDARGTVFLLAAHEDENTQQVDCSLLMAELVPQGGDTPRFIWFGASNGFIVDGGSNSHGFPLNVGLPALVQPLSRVDGEYNLGSLQHAPLHPLCRCTVRQNEAVDAYEREVVIFRSGDICLVRRNTPFSTHWRNYDPNLFCKRLSRVQWPHSGKTAEVDALFLLFASGSSDISMESFWTTTGGKLPTPVEIDGGPISLHELQLLLVCRATVILMTAEGQVVCVSDVHPPLAVMNDGDSRGLVGTETMGSIDGERFSLLSCMIRFFASFQRNHFFICATSALSLPSRENSCRECFFLFLQVTCSGEQQDDSTLPLATVCVVDIIHVKTDGHPLFDFLPRGRLDDCAKMTALGEATRMGETCVFARDMMYCAGAKLYTVPCVLRCRASTRGVWMEGKFETPSSNSHHVVLDLKDLLHEGNKATIWLLEPSLLQCVPLPSKRERGRMCVVVVLSFVSGPTLAAAVHCSSVSRRRWESQLLVEGKGTTEEMAVPFVRLVTQPATCGECDPICWLQDAVGCWHSLVYRDTGDPRRDSCDVQPSLSFCVDDMQKATQGKLESSSSHSGENGFVEESVMCGGIGIFSLGPRC</sequence>
<keyword evidence="1" id="KW-0732">Signal</keyword>
<dbReference type="VEuPathDB" id="TriTrypDB:BCY84_17421"/>
<feature type="signal peptide" evidence="1">
    <location>
        <begin position="1"/>
        <end position="19"/>
    </location>
</feature>
<evidence type="ECO:0000256" key="1">
    <source>
        <dbReference type="SAM" id="SignalP"/>
    </source>
</evidence>
<reference evidence="2 3" key="1">
    <citation type="journal article" date="2019" name="Genome Biol. Evol.">
        <title>Nanopore Sequencing Significantly Improves Genome Assembly of the Protozoan Parasite Trypanosoma cruzi.</title>
        <authorList>
            <person name="Diaz-Viraque F."/>
            <person name="Pita S."/>
            <person name="Greif G."/>
            <person name="de Souza R.C.M."/>
            <person name="Iraola G."/>
            <person name="Robello C."/>
        </authorList>
    </citation>
    <scope>NUCLEOTIDE SEQUENCE [LARGE SCALE GENOMIC DNA]</scope>
    <source>
        <strain evidence="2 3">Berenice</strain>
    </source>
</reference>
<evidence type="ECO:0000313" key="2">
    <source>
        <dbReference type="EMBL" id="KAF5221186.1"/>
    </source>
</evidence>
<dbReference type="VEuPathDB" id="TriTrypDB:ECC02_005754"/>
<proteinExistence type="predicted"/>
<dbReference type="Proteomes" id="UP000583944">
    <property type="component" value="Unassembled WGS sequence"/>
</dbReference>